<name>A0ABS7C3Q9_9BACL</name>
<organism evidence="1 2">
    <name type="scientific">Paenibacillus sepulcri</name>
    <dbReference type="NCBI Taxonomy" id="359917"/>
    <lineage>
        <taxon>Bacteria</taxon>
        <taxon>Bacillati</taxon>
        <taxon>Bacillota</taxon>
        <taxon>Bacilli</taxon>
        <taxon>Bacillales</taxon>
        <taxon>Paenibacillaceae</taxon>
        <taxon>Paenibacillus</taxon>
    </lineage>
</organism>
<dbReference type="Proteomes" id="UP001519887">
    <property type="component" value="Unassembled WGS sequence"/>
</dbReference>
<protein>
    <submittedName>
        <fullName evidence="1">Carboxypeptidase-like regulatory domain-containing protein</fullName>
    </submittedName>
</protein>
<proteinExistence type="predicted"/>
<dbReference type="EMBL" id="JAHZIK010000384">
    <property type="protein sequence ID" value="MBW7455550.1"/>
    <property type="molecule type" value="Genomic_DNA"/>
</dbReference>
<evidence type="ECO:0000313" key="2">
    <source>
        <dbReference type="Proteomes" id="UP001519887"/>
    </source>
</evidence>
<evidence type="ECO:0000313" key="1">
    <source>
        <dbReference type="EMBL" id="MBW7455550.1"/>
    </source>
</evidence>
<dbReference type="Gene3D" id="3.30.1920.20">
    <property type="match status" value="1"/>
</dbReference>
<dbReference type="InterPro" id="IPR008969">
    <property type="entry name" value="CarboxyPept-like_regulatory"/>
</dbReference>
<dbReference type="SUPFAM" id="SSF49464">
    <property type="entry name" value="Carboxypeptidase regulatory domain-like"/>
    <property type="match status" value="2"/>
</dbReference>
<reference evidence="1 2" key="1">
    <citation type="submission" date="2021-07" db="EMBL/GenBank/DDBJ databases">
        <title>Paenibacillus radiodurans sp. nov., isolated from the southeastern edge of Tengger Desert.</title>
        <authorList>
            <person name="Zhang G."/>
        </authorList>
    </citation>
    <scope>NUCLEOTIDE SEQUENCE [LARGE SCALE GENOMIC DNA]</scope>
    <source>
        <strain evidence="1 2">CCM 7311</strain>
    </source>
</reference>
<sequence length="566" mass="60770">MKTVLPRVYIVKLVVLVVFVIQLLNFNAGFAAADPVTYAPLQGTITDENGLPIQGASLKVFASYANSHFPGPETASATTDQNGHYEIPEFHRSDFTNLVVLTVKGHPVMKDIGIGATTFDFQYDPAMIEKIEGTITLNGIAVPDHTVSVGFRVRSSWWIELGSDMTDSNGHYEIEYIATPHTALEIAVNTDPSFSSLSDVRIGNHASIEIPAPPHTIYGTVTGYFASAYYGLNAATVELSDGSVAYTNNIGAFVFFNKPDSNYTITVSADGYRSASIQAAASSAPLDIALNLVDMPPAVTAVASRPPDVDGGHLGAWYTDDVTVSFIAEDNDDTPVATISPPQIVSAEGGHYIHGSATDTAGNTGEADIFISVDKSPPVTTVSEITYEPYQPYAYVHFAASDTVSGVEEWTYYTVDGGPVKKTYRGDVHYAVIDGGPGAHILEFWSIDRAGHVEARNQMTVNIENKTAPITKYHLDPIFAVNSAGNQYISGFTLTLKAFGDPSGSGVKDTFYWINDGPSVKYTGPITIMAGQVHYVRYYSTSLSDIPGQQNSMNFVTGQFSGSGSF</sequence>
<comment type="caution">
    <text evidence="1">The sequence shown here is derived from an EMBL/GenBank/DDBJ whole genome shotgun (WGS) entry which is preliminary data.</text>
</comment>
<dbReference type="Gene3D" id="2.60.40.1120">
    <property type="entry name" value="Carboxypeptidase-like, regulatory domain"/>
    <property type="match status" value="1"/>
</dbReference>
<keyword evidence="2" id="KW-1185">Reference proteome</keyword>
<dbReference type="RefSeq" id="WP_210044074.1">
    <property type="nucleotide sequence ID" value="NZ_JBHLVU010000009.1"/>
</dbReference>
<accession>A0ABS7C3Q9</accession>
<gene>
    <name evidence="1" type="ORF">K0U00_16115</name>
</gene>